<evidence type="ECO:0000313" key="4">
    <source>
        <dbReference type="Proteomes" id="UP000078596"/>
    </source>
</evidence>
<name>A0A191ZHT3_9GAMM</name>
<dbReference type="EMBL" id="CP016027">
    <property type="protein sequence ID" value="ANJ67425.1"/>
    <property type="molecule type" value="Genomic_DNA"/>
</dbReference>
<accession>A0A191ZHT3</accession>
<sequence>MAVRPGIIPDRSPKRPRHRDQAGFTLIELVVVIVIVGILASFAVMSLNRTEPDGVTVCRADAQRWLDRQVVTAAQRDETVYIGRRNDTLDSFVLAVAPTVAGASTSPAATPSETAGVTRTVLDTLQWATGCRVDSRSDAGDSLHLPASDPRRDALLAVTSQGQWRAPSGAPELSLRGRHGRTQTLSLADEPGASSP</sequence>
<dbReference type="InterPro" id="IPR012902">
    <property type="entry name" value="N_methyl_site"/>
</dbReference>
<evidence type="ECO:0000313" key="3">
    <source>
        <dbReference type="EMBL" id="ANJ67425.1"/>
    </source>
</evidence>
<dbReference type="KEGG" id="haz:A9404_08550"/>
<dbReference type="NCBIfam" id="TIGR02532">
    <property type="entry name" value="IV_pilin_GFxxxE"/>
    <property type="match status" value="1"/>
</dbReference>
<dbReference type="STRING" id="1860122.A9404_08550"/>
<evidence type="ECO:0008006" key="5">
    <source>
        <dbReference type="Google" id="ProtNLM"/>
    </source>
</evidence>
<evidence type="ECO:0000256" key="1">
    <source>
        <dbReference type="SAM" id="MobiDB-lite"/>
    </source>
</evidence>
<organism evidence="3 4">
    <name type="scientific">Halothiobacillus diazotrophicus</name>
    <dbReference type="NCBI Taxonomy" id="1860122"/>
    <lineage>
        <taxon>Bacteria</taxon>
        <taxon>Pseudomonadati</taxon>
        <taxon>Pseudomonadota</taxon>
        <taxon>Gammaproteobacteria</taxon>
        <taxon>Chromatiales</taxon>
        <taxon>Halothiobacillaceae</taxon>
        <taxon>Halothiobacillus</taxon>
    </lineage>
</organism>
<dbReference type="PROSITE" id="PS00409">
    <property type="entry name" value="PROKAR_NTER_METHYL"/>
    <property type="match status" value="1"/>
</dbReference>
<protein>
    <recommendedName>
        <fullName evidence="5">Type II secretion system protein GspH</fullName>
    </recommendedName>
</protein>
<proteinExistence type="predicted"/>
<dbReference type="AlphaFoldDB" id="A0A191ZHT3"/>
<feature type="transmembrane region" description="Helical" evidence="2">
    <location>
        <begin position="21"/>
        <end position="45"/>
    </location>
</feature>
<keyword evidence="4" id="KW-1185">Reference proteome</keyword>
<keyword evidence="2" id="KW-0812">Transmembrane</keyword>
<dbReference type="Pfam" id="PF07963">
    <property type="entry name" value="N_methyl"/>
    <property type="match status" value="1"/>
</dbReference>
<dbReference type="Gene3D" id="3.30.700.10">
    <property type="entry name" value="Glycoprotein, Type 4 Pilin"/>
    <property type="match status" value="1"/>
</dbReference>
<dbReference type="InterPro" id="IPR045584">
    <property type="entry name" value="Pilin-like"/>
</dbReference>
<reference evidence="3 4" key="1">
    <citation type="submission" date="2016-06" db="EMBL/GenBank/DDBJ databases">
        <title>Insight into the functional genes involving in sulfur oxidation in Pearl River water.</title>
        <authorList>
            <person name="Luo J."/>
            <person name="Tan X."/>
            <person name="Lin W."/>
        </authorList>
    </citation>
    <scope>NUCLEOTIDE SEQUENCE [LARGE SCALE GENOMIC DNA]</scope>
    <source>
        <strain evidence="3 4">LS2</strain>
    </source>
</reference>
<gene>
    <name evidence="3" type="ORF">A9404_08550</name>
</gene>
<keyword evidence="2" id="KW-1133">Transmembrane helix</keyword>
<dbReference type="Proteomes" id="UP000078596">
    <property type="component" value="Chromosome"/>
</dbReference>
<keyword evidence="2" id="KW-0472">Membrane</keyword>
<evidence type="ECO:0000256" key="2">
    <source>
        <dbReference type="SAM" id="Phobius"/>
    </source>
</evidence>
<feature type="region of interest" description="Disordered" evidence="1">
    <location>
        <begin position="160"/>
        <end position="196"/>
    </location>
</feature>
<dbReference type="SUPFAM" id="SSF54523">
    <property type="entry name" value="Pili subunits"/>
    <property type="match status" value="1"/>
</dbReference>